<gene>
    <name evidence="3" type="ORF">ACFOVU_18805</name>
</gene>
<evidence type="ECO:0000313" key="4">
    <source>
        <dbReference type="Proteomes" id="UP001595847"/>
    </source>
</evidence>
<proteinExistence type="inferred from homology"/>
<evidence type="ECO:0000256" key="1">
    <source>
        <dbReference type="ARBA" id="ARBA00005254"/>
    </source>
</evidence>
<reference evidence="4" key="1">
    <citation type="journal article" date="2019" name="Int. J. Syst. Evol. Microbiol.">
        <title>The Global Catalogue of Microorganisms (GCM) 10K type strain sequencing project: providing services to taxonomists for standard genome sequencing and annotation.</title>
        <authorList>
            <consortium name="The Broad Institute Genomics Platform"/>
            <consortium name="The Broad Institute Genome Sequencing Center for Infectious Disease"/>
            <person name="Wu L."/>
            <person name="Ma J."/>
        </authorList>
    </citation>
    <scope>NUCLEOTIDE SEQUENCE [LARGE SCALE GENOMIC DNA]</scope>
    <source>
        <strain evidence="4">TBRC 1826</strain>
    </source>
</reference>
<dbReference type="Proteomes" id="UP001595847">
    <property type="component" value="Unassembled WGS sequence"/>
</dbReference>
<accession>A0ABV8FP99</accession>
<dbReference type="InterPro" id="IPR014748">
    <property type="entry name" value="Enoyl-CoA_hydra_C"/>
</dbReference>
<dbReference type="CDD" id="cd06558">
    <property type="entry name" value="crotonase-like"/>
    <property type="match status" value="1"/>
</dbReference>
<evidence type="ECO:0000313" key="3">
    <source>
        <dbReference type="EMBL" id="MFC3997990.1"/>
    </source>
</evidence>
<keyword evidence="2" id="KW-0456">Lyase</keyword>
<dbReference type="InterPro" id="IPR029045">
    <property type="entry name" value="ClpP/crotonase-like_dom_sf"/>
</dbReference>
<dbReference type="Gene3D" id="1.10.12.10">
    <property type="entry name" value="Lyase 2-enoyl-coa Hydratase, Chain A, domain 2"/>
    <property type="match status" value="1"/>
</dbReference>
<sequence>MAGGVATVTIDNPGARNAMTADMYRAVPPLFAELAADPAVRVAVLTGAGDTFCSGADIGQLDRIGHGETDLPTLAEEAIAACPKPVIAAIRGYCYGGGCQLAAACDLRIAADDARFAITPAKLGVLYPVSALRRLVRLAGTAPVKHLVYTAAGIDAERALREGFYNEVVPGAALAQRVADLAELIGSRSQLTVRASKDILDRIGGGALTPERIAHWRAEMWAAGDLDEGLAAFEERRAPRFPWTGPAAPTDD</sequence>
<dbReference type="RefSeq" id="WP_378535429.1">
    <property type="nucleotide sequence ID" value="NZ_JBHSBH010000012.1"/>
</dbReference>
<dbReference type="PANTHER" id="PTHR11941:SF127">
    <property type="entry name" value="ENOYL-COA HYDRATASE ECHA18 (ENOYL HYDRASE) (UNSATURATED ACYL-COA HYDRATASE) (CROTONASE)-RELATED"/>
    <property type="match status" value="1"/>
</dbReference>
<evidence type="ECO:0000256" key="2">
    <source>
        <dbReference type="ARBA" id="ARBA00023239"/>
    </source>
</evidence>
<dbReference type="EMBL" id="JBHSBH010000012">
    <property type="protein sequence ID" value="MFC3997990.1"/>
    <property type="molecule type" value="Genomic_DNA"/>
</dbReference>
<comment type="similarity">
    <text evidence="1">Belongs to the enoyl-CoA hydratase/isomerase family.</text>
</comment>
<dbReference type="PANTHER" id="PTHR11941">
    <property type="entry name" value="ENOYL-COA HYDRATASE-RELATED"/>
    <property type="match status" value="1"/>
</dbReference>
<protein>
    <submittedName>
        <fullName evidence="3">Enoyl-CoA hydratase/isomerase family protein</fullName>
    </submittedName>
</protein>
<dbReference type="Pfam" id="PF00378">
    <property type="entry name" value="ECH_1"/>
    <property type="match status" value="1"/>
</dbReference>
<keyword evidence="4" id="KW-1185">Reference proteome</keyword>
<name>A0ABV8FP99_9ACTN</name>
<dbReference type="Gene3D" id="3.90.226.10">
    <property type="entry name" value="2-enoyl-CoA Hydratase, Chain A, domain 1"/>
    <property type="match status" value="1"/>
</dbReference>
<dbReference type="InterPro" id="IPR001753">
    <property type="entry name" value="Enoyl-CoA_hydra/iso"/>
</dbReference>
<comment type="caution">
    <text evidence="3">The sequence shown here is derived from an EMBL/GenBank/DDBJ whole genome shotgun (WGS) entry which is preliminary data.</text>
</comment>
<dbReference type="SUPFAM" id="SSF52096">
    <property type="entry name" value="ClpP/crotonase"/>
    <property type="match status" value="1"/>
</dbReference>
<organism evidence="3 4">
    <name type="scientific">Nocardiopsis sediminis</name>
    <dbReference type="NCBI Taxonomy" id="1778267"/>
    <lineage>
        <taxon>Bacteria</taxon>
        <taxon>Bacillati</taxon>
        <taxon>Actinomycetota</taxon>
        <taxon>Actinomycetes</taxon>
        <taxon>Streptosporangiales</taxon>
        <taxon>Nocardiopsidaceae</taxon>
        <taxon>Nocardiopsis</taxon>
    </lineage>
</organism>